<dbReference type="InterPro" id="IPR010985">
    <property type="entry name" value="Ribbon_hlx_hlx"/>
</dbReference>
<dbReference type="Gene3D" id="1.10.1220.10">
    <property type="entry name" value="Met repressor-like"/>
    <property type="match status" value="1"/>
</dbReference>
<gene>
    <name evidence="1" type="ORF">MM171A01172_0013</name>
    <name evidence="2" type="ORF">MM171B00869_0005</name>
</gene>
<reference evidence="2" key="1">
    <citation type="submission" date="2020-03" db="EMBL/GenBank/DDBJ databases">
        <title>The deep terrestrial virosphere.</title>
        <authorList>
            <person name="Holmfeldt K."/>
            <person name="Nilsson E."/>
            <person name="Simone D."/>
            <person name="Lopez-Fernandez M."/>
            <person name="Wu X."/>
            <person name="de Brujin I."/>
            <person name="Lundin D."/>
            <person name="Andersson A."/>
            <person name="Bertilsson S."/>
            <person name="Dopson M."/>
        </authorList>
    </citation>
    <scope>NUCLEOTIDE SEQUENCE</scope>
    <source>
        <strain evidence="1">MM171A01172</strain>
        <strain evidence="2">MM171B00869</strain>
    </source>
</reference>
<evidence type="ECO:0000313" key="1">
    <source>
        <dbReference type="EMBL" id="QJA99327.1"/>
    </source>
</evidence>
<dbReference type="EMBL" id="MT143643">
    <property type="protein sequence ID" value="QJA99327.1"/>
    <property type="molecule type" value="Genomic_DNA"/>
</dbReference>
<sequence>MSKDIQLKDVDPELHREFKTACSHFGISMKDVIVKHMQNIINDYRKDKAGFLVKVNRKSKWRRK</sequence>
<dbReference type="InterPro" id="IPR013321">
    <property type="entry name" value="Arc_rbn_hlx_hlx"/>
</dbReference>
<evidence type="ECO:0000313" key="2">
    <source>
        <dbReference type="EMBL" id="QJB03175.1"/>
    </source>
</evidence>
<evidence type="ECO:0008006" key="3">
    <source>
        <dbReference type="Google" id="ProtNLM"/>
    </source>
</evidence>
<proteinExistence type="predicted"/>
<protein>
    <recommendedName>
        <fullName evidence="3">Antitoxin</fullName>
    </recommendedName>
</protein>
<name>A0A6M3MCC2_9ZZZZ</name>
<dbReference type="GO" id="GO:0006355">
    <property type="term" value="P:regulation of DNA-templated transcription"/>
    <property type="evidence" value="ECO:0007669"/>
    <property type="project" value="InterPro"/>
</dbReference>
<dbReference type="SUPFAM" id="SSF47598">
    <property type="entry name" value="Ribbon-helix-helix"/>
    <property type="match status" value="1"/>
</dbReference>
<dbReference type="AlphaFoldDB" id="A0A6M3MCC2"/>
<accession>A0A6M3MCC2</accession>
<organism evidence="2">
    <name type="scientific">viral metagenome</name>
    <dbReference type="NCBI Taxonomy" id="1070528"/>
    <lineage>
        <taxon>unclassified sequences</taxon>
        <taxon>metagenomes</taxon>
        <taxon>organismal metagenomes</taxon>
    </lineage>
</organism>
<dbReference type="EMBL" id="MT143829">
    <property type="protein sequence ID" value="QJB03175.1"/>
    <property type="molecule type" value="Genomic_DNA"/>
</dbReference>